<dbReference type="Gene3D" id="2.60.40.1660">
    <property type="entry name" value="Na, k-atpase alpha subunit"/>
    <property type="match status" value="1"/>
</dbReference>
<evidence type="ECO:0000256" key="1">
    <source>
        <dbReference type="ARBA" id="ARBA00004606"/>
    </source>
</evidence>
<keyword evidence="6 8" id="KW-0472">Membrane</keyword>
<dbReference type="EMBL" id="JAODUP010000621">
    <property type="protein sequence ID" value="KAK2146271.1"/>
    <property type="molecule type" value="Genomic_DNA"/>
</dbReference>
<keyword evidence="10" id="KW-1185">Reference proteome</keyword>
<comment type="subcellular location">
    <subcellularLocation>
        <location evidence="1">Membrane</location>
        <topology evidence="1">Single-pass type II membrane protein</topology>
    </subcellularLocation>
</comment>
<proteinExistence type="inferred from homology"/>
<dbReference type="InterPro" id="IPR038702">
    <property type="entry name" value="Na/K_ATPase_sub_beta_sf"/>
</dbReference>
<evidence type="ECO:0000313" key="10">
    <source>
        <dbReference type="Proteomes" id="UP001208570"/>
    </source>
</evidence>
<dbReference type="GO" id="GO:0030007">
    <property type="term" value="P:intracellular potassium ion homeostasis"/>
    <property type="evidence" value="ECO:0007669"/>
    <property type="project" value="TreeGrafter"/>
</dbReference>
<dbReference type="PANTHER" id="PTHR11523">
    <property type="entry name" value="SODIUM/POTASSIUM-DEPENDENT ATPASE BETA SUBUNIT"/>
    <property type="match status" value="1"/>
</dbReference>
<dbReference type="GO" id="GO:0001671">
    <property type="term" value="F:ATPase activator activity"/>
    <property type="evidence" value="ECO:0007669"/>
    <property type="project" value="TreeGrafter"/>
</dbReference>
<dbReference type="Proteomes" id="UP001208570">
    <property type="component" value="Unassembled WGS sequence"/>
</dbReference>
<keyword evidence="3 8" id="KW-0812">Transmembrane</keyword>
<dbReference type="Pfam" id="PF00287">
    <property type="entry name" value="Na_K-ATPase"/>
    <property type="match status" value="1"/>
</dbReference>
<protein>
    <recommendedName>
        <fullName evidence="11">Sodium/potassium-transporting ATPase subunit beta</fullName>
    </recommendedName>
</protein>
<name>A0AAD9J573_9ANNE</name>
<evidence type="ECO:0000256" key="4">
    <source>
        <dbReference type="ARBA" id="ARBA00022968"/>
    </source>
</evidence>
<sequence>MVYKEVPTNESGDKKKHGAKEADEQIGHGESKFVKKKGDRWRKLALYLCNPEKKTVLDRTCSSWAKITSFYIIYYALLSGLWAAMLMGFFVTIDDREPRHQNYDSLIKYNPEFNQGEEDSYKVYTENLDKFLYNMVYNKYTTLQQIGAMIVPQHPDSSEDEYSDENQTEAGAIDCDPSDPNQDYRDPNLACKYSLSRLGSECVSEKHYGYDVGRPCVMLKMNKLFNWEPEPMNNESIPAELKDRYKPGYVGVTCEGRSDADRDNMGPVVFYPSAGFDASFFPYKNQKGYVAPLVMAQFTRLRLGTLVIVNCKVWAENIYHDTNDRAGSVHFELLMD</sequence>
<dbReference type="GO" id="GO:0006883">
    <property type="term" value="P:intracellular sodium ion homeostasis"/>
    <property type="evidence" value="ECO:0007669"/>
    <property type="project" value="TreeGrafter"/>
</dbReference>
<dbReference type="GO" id="GO:1990573">
    <property type="term" value="P:potassium ion import across plasma membrane"/>
    <property type="evidence" value="ECO:0007669"/>
    <property type="project" value="TreeGrafter"/>
</dbReference>
<feature type="region of interest" description="Disordered" evidence="7">
    <location>
        <begin position="1"/>
        <end position="24"/>
    </location>
</feature>
<dbReference type="AlphaFoldDB" id="A0AAD9J573"/>
<evidence type="ECO:0000256" key="8">
    <source>
        <dbReference type="SAM" id="Phobius"/>
    </source>
</evidence>
<organism evidence="9 10">
    <name type="scientific">Paralvinella palmiformis</name>
    <dbReference type="NCBI Taxonomy" id="53620"/>
    <lineage>
        <taxon>Eukaryota</taxon>
        <taxon>Metazoa</taxon>
        <taxon>Spiralia</taxon>
        <taxon>Lophotrochozoa</taxon>
        <taxon>Annelida</taxon>
        <taxon>Polychaeta</taxon>
        <taxon>Sedentaria</taxon>
        <taxon>Canalipalpata</taxon>
        <taxon>Terebellida</taxon>
        <taxon>Terebelliformia</taxon>
        <taxon>Alvinellidae</taxon>
        <taxon>Paralvinella</taxon>
    </lineage>
</organism>
<evidence type="ECO:0000256" key="2">
    <source>
        <dbReference type="ARBA" id="ARBA00005876"/>
    </source>
</evidence>
<dbReference type="InterPro" id="IPR000402">
    <property type="entry name" value="Na/K_ATPase_sub_beta"/>
</dbReference>
<evidence type="ECO:0000256" key="5">
    <source>
        <dbReference type="ARBA" id="ARBA00022989"/>
    </source>
</evidence>
<keyword evidence="4" id="KW-0735">Signal-anchor</keyword>
<gene>
    <name evidence="9" type="ORF">LSH36_621g01029</name>
</gene>
<evidence type="ECO:0000256" key="3">
    <source>
        <dbReference type="ARBA" id="ARBA00022692"/>
    </source>
</evidence>
<dbReference type="GO" id="GO:0005890">
    <property type="term" value="C:sodium:potassium-exchanging ATPase complex"/>
    <property type="evidence" value="ECO:0007669"/>
    <property type="project" value="InterPro"/>
</dbReference>
<evidence type="ECO:0000256" key="7">
    <source>
        <dbReference type="SAM" id="MobiDB-lite"/>
    </source>
</evidence>
<evidence type="ECO:0000256" key="6">
    <source>
        <dbReference type="ARBA" id="ARBA00023136"/>
    </source>
</evidence>
<dbReference type="GO" id="GO:0036376">
    <property type="term" value="P:sodium ion export across plasma membrane"/>
    <property type="evidence" value="ECO:0007669"/>
    <property type="project" value="TreeGrafter"/>
</dbReference>
<accession>A0AAD9J573</accession>
<reference evidence="9" key="1">
    <citation type="journal article" date="2023" name="Mol. Biol. Evol.">
        <title>Third-Generation Sequencing Reveals the Adaptive Role of the Epigenome in Three Deep-Sea Polychaetes.</title>
        <authorList>
            <person name="Perez M."/>
            <person name="Aroh O."/>
            <person name="Sun Y."/>
            <person name="Lan Y."/>
            <person name="Juniper S.K."/>
            <person name="Young C.R."/>
            <person name="Angers B."/>
            <person name="Qian P.Y."/>
        </authorList>
    </citation>
    <scope>NUCLEOTIDE SEQUENCE</scope>
    <source>
        <strain evidence="9">P08H-3</strain>
    </source>
</reference>
<comment type="caution">
    <text evidence="9">The sequence shown here is derived from an EMBL/GenBank/DDBJ whole genome shotgun (WGS) entry which is preliminary data.</text>
</comment>
<dbReference type="PANTHER" id="PTHR11523:SF28">
    <property type="entry name" value="NA_K-ATPASE BETA SUBUNIT ISOFORM 4-RELATED"/>
    <property type="match status" value="1"/>
</dbReference>
<evidence type="ECO:0008006" key="11">
    <source>
        <dbReference type="Google" id="ProtNLM"/>
    </source>
</evidence>
<feature type="transmembrane region" description="Helical" evidence="8">
    <location>
        <begin position="72"/>
        <end position="93"/>
    </location>
</feature>
<feature type="compositionally biased region" description="Acidic residues" evidence="7">
    <location>
        <begin position="158"/>
        <end position="167"/>
    </location>
</feature>
<keyword evidence="5 8" id="KW-1133">Transmembrane helix</keyword>
<feature type="region of interest" description="Disordered" evidence="7">
    <location>
        <begin position="154"/>
        <end position="179"/>
    </location>
</feature>
<evidence type="ECO:0000313" key="9">
    <source>
        <dbReference type="EMBL" id="KAK2146271.1"/>
    </source>
</evidence>
<comment type="similarity">
    <text evidence="2">Belongs to the X(+)/potassium ATPases subunit beta family.</text>
</comment>